<dbReference type="Proteomes" id="UP000094501">
    <property type="component" value="Unassembled WGS sequence"/>
</dbReference>
<keyword evidence="1" id="KW-0472">Membrane</keyword>
<feature type="transmembrane region" description="Helical" evidence="1">
    <location>
        <begin position="12"/>
        <end position="32"/>
    </location>
</feature>
<accession>A0A1E3W2T3</accession>
<evidence type="ECO:0000256" key="1">
    <source>
        <dbReference type="SAM" id="Phobius"/>
    </source>
</evidence>
<keyword evidence="3" id="KW-1185">Reference proteome</keyword>
<reference evidence="2 3" key="1">
    <citation type="journal article" date="2016" name="Environ. Microbiol.">
        <title>New Methyloceanibacter diversity from North Sea sediments includes methanotroph containing solely the soluble methane monooxygenase.</title>
        <authorList>
            <person name="Vekeman B."/>
            <person name="Kerckhof F.M."/>
            <person name="Cremers G."/>
            <person name="de Vos P."/>
            <person name="Vandamme P."/>
            <person name="Boon N."/>
            <person name="Op den Camp H.J."/>
            <person name="Heylen K."/>
        </authorList>
    </citation>
    <scope>NUCLEOTIDE SEQUENCE [LARGE SCALE GENOMIC DNA]</scope>
    <source>
        <strain evidence="2 3">R-67174</strain>
    </source>
</reference>
<feature type="transmembrane region" description="Helical" evidence="1">
    <location>
        <begin position="92"/>
        <end position="113"/>
    </location>
</feature>
<proteinExistence type="predicted"/>
<dbReference type="OrthoDB" id="129082at2"/>
<feature type="transmembrane region" description="Helical" evidence="1">
    <location>
        <begin position="68"/>
        <end position="86"/>
    </location>
</feature>
<feature type="transmembrane region" description="Helical" evidence="1">
    <location>
        <begin position="38"/>
        <end position="61"/>
    </location>
</feature>
<keyword evidence="1" id="KW-1133">Transmembrane helix</keyword>
<gene>
    <name evidence="2" type="ORF">AUC68_02940</name>
</gene>
<evidence type="ECO:0000313" key="2">
    <source>
        <dbReference type="EMBL" id="ODS00091.1"/>
    </source>
</evidence>
<dbReference type="EMBL" id="LPWG01000010">
    <property type="protein sequence ID" value="ODS00091.1"/>
    <property type="molecule type" value="Genomic_DNA"/>
</dbReference>
<dbReference type="AlphaFoldDB" id="A0A1E3W2T3"/>
<dbReference type="RefSeq" id="WP_069436904.1">
    <property type="nucleotide sequence ID" value="NZ_LPWG01000010.1"/>
</dbReference>
<organism evidence="2 3">
    <name type="scientific">Methyloceanibacter methanicus</name>
    <dbReference type="NCBI Taxonomy" id="1774968"/>
    <lineage>
        <taxon>Bacteria</taxon>
        <taxon>Pseudomonadati</taxon>
        <taxon>Pseudomonadota</taxon>
        <taxon>Alphaproteobacteria</taxon>
        <taxon>Hyphomicrobiales</taxon>
        <taxon>Hyphomicrobiaceae</taxon>
        <taxon>Methyloceanibacter</taxon>
    </lineage>
</organism>
<evidence type="ECO:0000313" key="3">
    <source>
        <dbReference type="Proteomes" id="UP000094501"/>
    </source>
</evidence>
<comment type="caution">
    <text evidence="2">The sequence shown here is derived from an EMBL/GenBank/DDBJ whole genome shotgun (WGS) entry which is preliminary data.</text>
</comment>
<keyword evidence="1" id="KW-0812">Transmembrane</keyword>
<protein>
    <submittedName>
        <fullName evidence="2">Uncharacterized protein</fullName>
    </submittedName>
</protein>
<name>A0A1E3W2T3_9HYPH</name>
<sequence length="124" mass="13345">MKIISDKMHAVLDYVTVAIFALAPTVIGLAGLPAMISYVLAAVHLAMTVVTDMPFSLVKLIPIKLHELVEAVVGPVLVVGALVLPWPLSARIFFGVMGAIIFVVWLLSSYGLSRGRPVRIVDRP</sequence>